<name>A0A821Z8S0_9BILA</name>
<dbReference type="AlphaFoldDB" id="A0A821Z8S0"/>
<dbReference type="EMBL" id="CAJOBP010101935">
    <property type="protein sequence ID" value="CAF4978624.1"/>
    <property type="molecule type" value="Genomic_DNA"/>
</dbReference>
<evidence type="ECO:0000256" key="1">
    <source>
        <dbReference type="SAM" id="MobiDB-lite"/>
    </source>
</evidence>
<comment type="caution">
    <text evidence="2">The sequence shown here is derived from an EMBL/GenBank/DDBJ whole genome shotgun (WGS) entry which is preliminary data.</text>
</comment>
<feature type="compositionally biased region" description="Basic and acidic residues" evidence="1">
    <location>
        <begin position="20"/>
        <end position="35"/>
    </location>
</feature>
<dbReference type="Proteomes" id="UP000663873">
    <property type="component" value="Unassembled WGS sequence"/>
</dbReference>
<keyword evidence="3" id="KW-1185">Reference proteome</keyword>
<feature type="non-terminal residue" evidence="2">
    <location>
        <position position="1"/>
    </location>
</feature>
<accession>A0A821Z8S0</accession>
<proteinExistence type="predicted"/>
<sequence length="80" mass="9166">RLCAYGGSKTLLAQLLDEEQQRELEREQELEEERHQKRPSPVEPFEPVLHDAIKSLCEEQGPMLNLSKLTSVFCPIADAF</sequence>
<gene>
    <name evidence="2" type="ORF">UJA718_LOCUS49176</name>
</gene>
<protein>
    <submittedName>
        <fullName evidence="2">Uncharacterized protein</fullName>
    </submittedName>
</protein>
<evidence type="ECO:0000313" key="2">
    <source>
        <dbReference type="EMBL" id="CAF4978624.1"/>
    </source>
</evidence>
<feature type="region of interest" description="Disordered" evidence="1">
    <location>
        <begin position="20"/>
        <end position="45"/>
    </location>
</feature>
<reference evidence="2" key="1">
    <citation type="submission" date="2021-02" db="EMBL/GenBank/DDBJ databases">
        <authorList>
            <person name="Nowell W R."/>
        </authorList>
    </citation>
    <scope>NUCLEOTIDE SEQUENCE</scope>
</reference>
<organism evidence="2 3">
    <name type="scientific">Rotaria socialis</name>
    <dbReference type="NCBI Taxonomy" id="392032"/>
    <lineage>
        <taxon>Eukaryota</taxon>
        <taxon>Metazoa</taxon>
        <taxon>Spiralia</taxon>
        <taxon>Gnathifera</taxon>
        <taxon>Rotifera</taxon>
        <taxon>Eurotatoria</taxon>
        <taxon>Bdelloidea</taxon>
        <taxon>Philodinida</taxon>
        <taxon>Philodinidae</taxon>
        <taxon>Rotaria</taxon>
    </lineage>
</organism>
<feature type="non-terminal residue" evidence="2">
    <location>
        <position position="80"/>
    </location>
</feature>
<evidence type="ECO:0000313" key="3">
    <source>
        <dbReference type="Proteomes" id="UP000663873"/>
    </source>
</evidence>